<keyword evidence="7 10" id="KW-0648">Protein biosynthesis</keyword>
<keyword evidence="3 10" id="KW-0963">Cytoplasm</keyword>
<dbReference type="HOGENOM" id="CLU_025562_1_0_2"/>
<dbReference type="GeneID" id="10667582"/>
<keyword evidence="13" id="KW-1185">Reference proteome</keyword>
<comment type="subcellular location">
    <subcellularLocation>
        <location evidence="1 10">Cytoplasm</location>
    </subcellularLocation>
</comment>
<dbReference type="PANTHER" id="PTHR37940:SF1">
    <property type="entry name" value="LYSINE--TRNA LIGASE"/>
    <property type="match status" value="1"/>
</dbReference>
<dbReference type="AlphaFoldDB" id="F6D7S3"/>
<evidence type="ECO:0000256" key="9">
    <source>
        <dbReference type="ARBA" id="ARBA00048573"/>
    </source>
</evidence>
<dbReference type="InterPro" id="IPR002904">
    <property type="entry name" value="Lys-tRNA-ligase"/>
</dbReference>
<evidence type="ECO:0000256" key="2">
    <source>
        <dbReference type="ARBA" id="ARBA00005594"/>
    </source>
</evidence>
<dbReference type="Pfam" id="PF19269">
    <property type="entry name" value="Anticodon_2"/>
    <property type="match status" value="1"/>
</dbReference>
<feature type="short sequence motif" description="'HIGH' region" evidence="10">
    <location>
        <begin position="28"/>
        <end position="36"/>
    </location>
</feature>
<sequence>MKHWIERIAEELNERDVKEHVIASGTSISGSIHIGNSCDVFIANAVGKALRKLGASARTIWIADDHDPLRKVPYPLPESYEKYLGLPYSKIPCPEGCCANFVEHFEKPFLDTMDDFKIELEVESGEQMYKDGVYDDYIRISLEKAPEIREIFNKFREHPLGEDWLPYNPICEECGRVNTTYAYDYDGDIVSYRCQCGHDGTMDIKTGEGKLTWRVEWAARWKIFGTTCEPFGKDHAASGGSYDVSKIISKDIFNYEAPYPVPYEWITLNGESMSKSHGVFFTPGQWLEIAAPETLNYYLFRSKPMKAKDFNPAMPFLDFIEQYDRVERIYYGKEEPASEKEGEKSKKIYEASQIQVAETMPFQPSYRFMTVAYQVAGNNTEKIFNILKKNSQLPEDMERKEFSEIDKNDVERLEARITHVKNWLNTYAPEFVKFQVQKKIPRLELQDNQKEFLLKVADALEARDYTSQEFHDALYVIIEEMDMKPQKAFQAIYKAIIGKKQGPRAASFVVSLDKDMVIKRFRMED</sequence>
<dbReference type="Gene3D" id="3.40.50.620">
    <property type="entry name" value="HUPs"/>
    <property type="match status" value="2"/>
</dbReference>
<dbReference type="STRING" id="868131.MSWAN_0105"/>
<dbReference type="InterPro" id="IPR045462">
    <property type="entry name" value="aa-tRNA-synth_I_cd-bd"/>
</dbReference>
<dbReference type="HAMAP" id="MF_00177">
    <property type="entry name" value="Lys_tRNA_synth_class1"/>
    <property type="match status" value="1"/>
</dbReference>
<keyword evidence="5 10" id="KW-0547">Nucleotide-binding</keyword>
<dbReference type="Gene3D" id="1.10.10.770">
    <property type="match status" value="1"/>
</dbReference>
<dbReference type="Proteomes" id="UP000009231">
    <property type="component" value="Chromosome"/>
</dbReference>
<gene>
    <name evidence="10" type="primary">lysS</name>
    <name evidence="12" type="ordered locus">MSWAN_0105</name>
</gene>
<comment type="caution">
    <text evidence="10">Lacks conserved residue(s) required for the propagation of feature annotation.</text>
</comment>
<dbReference type="KEGG" id="mew:MSWAN_0105"/>
<dbReference type="GO" id="GO:0005737">
    <property type="term" value="C:cytoplasm"/>
    <property type="evidence" value="ECO:0007669"/>
    <property type="project" value="UniProtKB-SubCell"/>
</dbReference>
<dbReference type="EC" id="6.1.1.6" evidence="10"/>
<feature type="domain" description="Aminoacyl-tRNA synthetase class I anticodon-binding" evidence="11">
    <location>
        <begin position="444"/>
        <end position="522"/>
    </location>
</feature>
<dbReference type="InterPro" id="IPR008925">
    <property type="entry name" value="aa_tRNA-synth_I_cd-bd_sf"/>
</dbReference>
<dbReference type="InterPro" id="IPR020751">
    <property type="entry name" value="aa-tRNA-synth_I_codon-bd_sub2"/>
</dbReference>
<proteinExistence type="inferred from homology"/>
<dbReference type="eggNOG" id="arCOG00485">
    <property type="taxonomic scope" value="Archaea"/>
</dbReference>
<dbReference type="Gene3D" id="1.10.10.350">
    <property type="match status" value="1"/>
</dbReference>
<evidence type="ECO:0000259" key="11">
    <source>
        <dbReference type="Pfam" id="PF19269"/>
    </source>
</evidence>
<keyword evidence="6 10" id="KW-0067">ATP-binding</keyword>
<dbReference type="GO" id="GO:0000049">
    <property type="term" value="F:tRNA binding"/>
    <property type="evidence" value="ECO:0007669"/>
    <property type="project" value="InterPro"/>
</dbReference>
<evidence type="ECO:0000256" key="10">
    <source>
        <dbReference type="HAMAP-Rule" id="MF_00177"/>
    </source>
</evidence>
<accession>F6D7S3</accession>
<dbReference type="Pfam" id="PF01921">
    <property type="entry name" value="tRNA-synt_1f"/>
    <property type="match status" value="1"/>
</dbReference>
<keyword evidence="4 10" id="KW-0436">Ligase</keyword>
<evidence type="ECO:0000256" key="7">
    <source>
        <dbReference type="ARBA" id="ARBA00022917"/>
    </source>
</evidence>
<dbReference type="NCBIfam" id="TIGR00467">
    <property type="entry name" value="lysS_arch"/>
    <property type="match status" value="1"/>
</dbReference>
<evidence type="ECO:0000256" key="4">
    <source>
        <dbReference type="ARBA" id="ARBA00022598"/>
    </source>
</evidence>
<dbReference type="RefSeq" id="WP_013824654.1">
    <property type="nucleotide sequence ID" value="NC_015574.1"/>
</dbReference>
<name>F6D7S3_METPW</name>
<dbReference type="GO" id="GO:0006430">
    <property type="term" value="P:lysyl-tRNA aminoacylation"/>
    <property type="evidence" value="ECO:0007669"/>
    <property type="project" value="UniProtKB-UniRule"/>
</dbReference>
<evidence type="ECO:0000256" key="3">
    <source>
        <dbReference type="ARBA" id="ARBA00022490"/>
    </source>
</evidence>
<evidence type="ECO:0000256" key="5">
    <source>
        <dbReference type="ARBA" id="ARBA00022741"/>
    </source>
</evidence>
<evidence type="ECO:0000256" key="6">
    <source>
        <dbReference type="ARBA" id="ARBA00022840"/>
    </source>
</evidence>
<dbReference type="OrthoDB" id="6838at2157"/>
<reference evidence="12 13" key="1">
    <citation type="journal article" date="2014" name="Int. J. Syst. Evol. Microbiol.">
        <title>Methanobacterium paludis sp. nov. and a novel strain of Methanobacterium lacus isolated from northern peatlands.</title>
        <authorList>
            <person name="Cadillo-Quiroz H."/>
            <person name="Brauer S.L."/>
            <person name="Goodson N."/>
            <person name="Yavitt J.B."/>
            <person name="Zinder S.H."/>
        </authorList>
    </citation>
    <scope>NUCLEOTIDE SEQUENCE [LARGE SCALE GENOMIC DNA]</scope>
    <source>
        <strain evidence="13">DSM 25820 / JCM 18151 / SWAN1</strain>
    </source>
</reference>
<evidence type="ECO:0000256" key="8">
    <source>
        <dbReference type="ARBA" id="ARBA00023146"/>
    </source>
</evidence>
<evidence type="ECO:0000256" key="1">
    <source>
        <dbReference type="ARBA" id="ARBA00004496"/>
    </source>
</evidence>
<keyword evidence="8 10" id="KW-0030">Aminoacyl-tRNA synthetase</keyword>
<dbReference type="GO" id="GO:0004824">
    <property type="term" value="F:lysine-tRNA ligase activity"/>
    <property type="evidence" value="ECO:0007669"/>
    <property type="project" value="UniProtKB-UniRule"/>
</dbReference>
<organism evidence="12 13">
    <name type="scientific">Methanobacterium paludis (strain DSM 25820 / JCM 18151 / SWAN1)</name>
    <dbReference type="NCBI Taxonomy" id="868131"/>
    <lineage>
        <taxon>Archaea</taxon>
        <taxon>Methanobacteriati</taxon>
        <taxon>Methanobacteriota</taxon>
        <taxon>Methanomada group</taxon>
        <taxon>Methanobacteria</taxon>
        <taxon>Methanobacteriales</taxon>
        <taxon>Methanobacteriaceae</taxon>
        <taxon>Methanobacterium</taxon>
    </lineage>
</organism>
<dbReference type="PANTHER" id="PTHR37940">
    <property type="entry name" value="LYSINE--TRNA LIGASE"/>
    <property type="match status" value="1"/>
</dbReference>
<dbReference type="GO" id="GO:0005524">
    <property type="term" value="F:ATP binding"/>
    <property type="evidence" value="ECO:0007669"/>
    <property type="project" value="UniProtKB-UniRule"/>
</dbReference>
<feature type="binding site" evidence="10">
    <location>
        <position position="275"/>
    </location>
    <ligand>
        <name>ATP</name>
        <dbReference type="ChEBI" id="CHEBI:30616"/>
    </ligand>
</feature>
<evidence type="ECO:0000313" key="13">
    <source>
        <dbReference type="Proteomes" id="UP000009231"/>
    </source>
</evidence>
<comment type="catalytic activity">
    <reaction evidence="9 10">
        <text>tRNA(Lys) + L-lysine + ATP = L-lysyl-tRNA(Lys) + AMP + diphosphate</text>
        <dbReference type="Rhea" id="RHEA:20792"/>
        <dbReference type="Rhea" id="RHEA-COMP:9696"/>
        <dbReference type="Rhea" id="RHEA-COMP:9697"/>
        <dbReference type="ChEBI" id="CHEBI:30616"/>
        <dbReference type="ChEBI" id="CHEBI:32551"/>
        <dbReference type="ChEBI" id="CHEBI:33019"/>
        <dbReference type="ChEBI" id="CHEBI:78442"/>
        <dbReference type="ChEBI" id="CHEBI:78529"/>
        <dbReference type="ChEBI" id="CHEBI:456215"/>
        <dbReference type="EC" id="6.1.1.6"/>
    </reaction>
</comment>
<dbReference type="SUPFAM" id="SSF48163">
    <property type="entry name" value="An anticodon-binding domain of class I aminoacyl-tRNA synthetases"/>
    <property type="match status" value="1"/>
</dbReference>
<comment type="similarity">
    <text evidence="2 10">Belongs to the class-I aminoacyl-tRNA synthetase family.</text>
</comment>
<dbReference type="EMBL" id="CP002772">
    <property type="protein sequence ID" value="AEG17152.1"/>
    <property type="molecule type" value="Genomic_DNA"/>
</dbReference>
<dbReference type="InterPro" id="IPR014729">
    <property type="entry name" value="Rossmann-like_a/b/a_fold"/>
</dbReference>
<evidence type="ECO:0000313" key="12">
    <source>
        <dbReference type="EMBL" id="AEG17152.1"/>
    </source>
</evidence>
<dbReference type="SUPFAM" id="SSF52374">
    <property type="entry name" value="Nucleotidylyl transferase"/>
    <property type="match status" value="1"/>
</dbReference>
<protein>
    <recommendedName>
        <fullName evidence="10">Lysine--tRNA ligase</fullName>
        <ecNumber evidence="10">6.1.1.6</ecNumber>
    </recommendedName>
    <alternativeName>
        <fullName evidence="10">Lysyl-tRNA synthetase</fullName>
        <shortName evidence="10">LysRS</shortName>
    </alternativeName>
</protein>